<accession>A0A2X0V4L9</accession>
<evidence type="ECO:0000259" key="3">
    <source>
        <dbReference type="PROSITE" id="PS51668"/>
    </source>
</evidence>
<dbReference type="Proteomes" id="UP000250086">
    <property type="component" value="Unassembled WGS sequence"/>
</dbReference>
<dbReference type="InterPro" id="IPR041369">
    <property type="entry name" value="TrmO_C"/>
</dbReference>
<dbReference type="RefSeq" id="WP_245933801.1">
    <property type="nucleotide sequence ID" value="NZ_UAPU01000007.1"/>
</dbReference>
<reference evidence="4 5" key="1">
    <citation type="submission" date="2018-06" db="EMBL/GenBank/DDBJ databases">
        <authorList>
            <consortium name="Pathogen Informatics"/>
            <person name="Doyle S."/>
        </authorList>
    </citation>
    <scope>NUCLEOTIDE SEQUENCE [LARGE SCALE GENOMIC DNA]</scope>
    <source>
        <strain evidence="4 5">NCTC13093</strain>
    </source>
</reference>
<dbReference type="NCBIfam" id="TIGR00104">
    <property type="entry name" value="tRNA_TsaA"/>
    <property type="match status" value="1"/>
</dbReference>
<feature type="domain" description="TsaA-like" evidence="3">
    <location>
        <begin position="25"/>
        <end position="166"/>
    </location>
</feature>
<keyword evidence="4" id="KW-0489">Methyltransferase</keyword>
<dbReference type="PANTHER" id="PTHR12818">
    <property type="entry name" value="TRNA (ADENINE(37)-N6)-METHYLTRANSFERASE"/>
    <property type="match status" value="1"/>
</dbReference>
<evidence type="ECO:0000256" key="1">
    <source>
        <dbReference type="ARBA" id="ARBA00022691"/>
    </source>
</evidence>
<keyword evidence="5" id="KW-1185">Reference proteome</keyword>
<dbReference type="PANTHER" id="PTHR12818:SF0">
    <property type="entry name" value="TRNA (ADENINE(37)-N6)-METHYLTRANSFERASE"/>
    <property type="match status" value="1"/>
</dbReference>
<dbReference type="EMBL" id="UAPV01000001">
    <property type="protein sequence ID" value="SPT69454.1"/>
    <property type="molecule type" value="Genomic_DNA"/>
</dbReference>
<dbReference type="GO" id="GO:0008168">
    <property type="term" value="F:methyltransferase activity"/>
    <property type="evidence" value="ECO:0007669"/>
    <property type="project" value="UniProtKB-KW"/>
</dbReference>
<dbReference type="InterPro" id="IPR036414">
    <property type="entry name" value="YaeB_N_sf"/>
</dbReference>
<dbReference type="InterPro" id="IPR023370">
    <property type="entry name" value="TrmO-like_N"/>
</dbReference>
<dbReference type="SUPFAM" id="SSF118196">
    <property type="entry name" value="YaeB-like"/>
    <property type="match status" value="1"/>
</dbReference>
<evidence type="ECO:0000256" key="2">
    <source>
        <dbReference type="ARBA" id="ARBA00033753"/>
    </source>
</evidence>
<dbReference type="InterPro" id="IPR036413">
    <property type="entry name" value="YaeB-like_sf"/>
</dbReference>
<dbReference type="PROSITE" id="PS51668">
    <property type="entry name" value="TSAA_2"/>
    <property type="match status" value="1"/>
</dbReference>
<organism evidence="4 5">
    <name type="scientific">Anaerobiospirillum thomasii</name>
    <dbReference type="NCBI Taxonomy" id="179995"/>
    <lineage>
        <taxon>Bacteria</taxon>
        <taxon>Pseudomonadati</taxon>
        <taxon>Pseudomonadota</taxon>
        <taxon>Gammaproteobacteria</taxon>
        <taxon>Aeromonadales</taxon>
        <taxon>Succinivibrionaceae</taxon>
        <taxon>Anaerobiospirillum</taxon>
    </lineage>
</organism>
<comment type="similarity">
    <text evidence="2">Belongs to the tRNA methyltransferase O family.</text>
</comment>
<dbReference type="Gene3D" id="2.40.30.70">
    <property type="entry name" value="YaeB-like"/>
    <property type="match status" value="1"/>
</dbReference>
<dbReference type="InterPro" id="IPR040372">
    <property type="entry name" value="YaeB-like"/>
</dbReference>
<dbReference type="Gene3D" id="3.30.2310.10">
    <property type="entry name" value="YaeB-like"/>
    <property type="match status" value="1"/>
</dbReference>
<dbReference type="Pfam" id="PF18389">
    <property type="entry name" value="TrmO_C"/>
    <property type="match status" value="1"/>
</dbReference>
<keyword evidence="1" id="KW-0949">S-adenosyl-L-methionine</keyword>
<dbReference type="CDD" id="cd09281">
    <property type="entry name" value="UPF0066"/>
    <property type="match status" value="1"/>
</dbReference>
<dbReference type="AlphaFoldDB" id="A0A2X0V4L9"/>
<proteinExistence type="inferred from homology"/>
<gene>
    <name evidence="4" type="primary">yaeB</name>
    <name evidence="4" type="ORF">NCTC13093_00830</name>
</gene>
<sequence length="252" mass="28070">MHLSQDTDEIRSVAIDDRAGSMMHIDVIGYIKSPFAQKFAVPRQPVLCPSVISTIHFYPPYSDPRAFEGLEGFSHIHVLFLFDRAPYDRFKATVRPPRLGGNTHVGVFASRSPFRPSRIGLSVVRLLKIEVVNGKTTLVVSGADLVDNTPIIDIKPYIPFVDIRSDATGGYASSIPPLKDVEFACATDMLNDREIVILKEILAQDPRPAYKGDDDAREYQTIVLNLDIRFKVGSKCVTVTQIKRIENGQQSI</sequence>
<dbReference type="Pfam" id="PF01980">
    <property type="entry name" value="TrmO_N"/>
    <property type="match status" value="1"/>
</dbReference>
<evidence type="ECO:0000313" key="4">
    <source>
        <dbReference type="EMBL" id="SPT69454.1"/>
    </source>
</evidence>
<dbReference type="GO" id="GO:0032259">
    <property type="term" value="P:methylation"/>
    <property type="evidence" value="ECO:0007669"/>
    <property type="project" value="UniProtKB-KW"/>
</dbReference>
<keyword evidence="4" id="KW-0808">Transferase</keyword>
<name>A0A2X0V4L9_9GAMM</name>
<protein>
    <submittedName>
        <fullName evidence="4">Putative methyltransferase, YaeB/AF_0241 family</fullName>
    </submittedName>
</protein>
<evidence type="ECO:0000313" key="5">
    <source>
        <dbReference type="Proteomes" id="UP000250086"/>
    </source>
</evidence>